<dbReference type="STRING" id="50990.A0A4Y7QI72"/>
<evidence type="ECO:0000313" key="10">
    <source>
        <dbReference type="Proteomes" id="UP000294933"/>
    </source>
</evidence>
<dbReference type="GO" id="GO:0016787">
    <property type="term" value="F:hydrolase activity"/>
    <property type="evidence" value="ECO:0007669"/>
    <property type="project" value="UniProtKB-KW"/>
</dbReference>
<evidence type="ECO:0000256" key="4">
    <source>
        <dbReference type="ARBA" id="ARBA00022806"/>
    </source>
</evidence>
<name>A0A4Y7QI72_9AGAM</name>
<evidence type="ECO:0000256" key="5">
    <source>
        <dbReference type="ARBA" id="ARBA00022840"/>
    </source>
</evidence>
<evidence type="ECO:0000256" key="3">
    <source>
        <dbReference type="ARBA" id="ARBA00022801"/>
    </source>
</evidence>
<dbReference type="Pfam" id="PF13087">
    <property type="entry name" value="AAA_12"/>
    <property type="match status" value="1"/>
</dbReference>
<organism evidence="9 10">
    <name type="scientific">Rickenella mellea</name>
    <dbReference type="NCBI Taxonomy" id="50990"/>
    <lineage>
        <taxon>Eukaryota</taxon>
        <taxon>Fungi</taxon>
        <taxon>Dikarya</taxon>
        <taxon>Basidiomycota</taxon>
        <taxon>Agaricomycotina</taxon>
        <taxon>Agaricomycetes</taxon>
        <taxon>Hymenochaetales</taxon>
        <taxon>Rickenellaceae</taxon>
        <taxon>Rickenella</taxon>
    </lineage>
</organism>
<reference evidence="9 10" key="1">
    <citation type="submission" date="2018-06" db="EMBL/GenBank/DDBJ databases">
        <title>A transcriptomic atlas of mushroom development highlights an independent origin of complex multicellularity.</title>
        <authorList>
            <consortium name="DOE Joint Genome Institute"/>
            <person name="Krizsan K."/>
            <person name="Almasi E."/>
            <person name="Merenyi Z."/>
            <person name="Sahu N."/>
            <person name="Viragh M."/>
            <person name="Koszo T."/>
            <person name="Mondo S."/>
            <person name="Kiss B."/>
            <person name="Balint B."/>
            <person name="Kues U."/>
            <person name="Barry K."/>
            <person name="Hegedus J.C."/>
            <person name="Henrissat B."/>
            <person name="Johnson J."/>
            <person name="Lipzen A."/>
            <person name="Ohm R."/>
            <person name="Nagy I."/>
            <person name="Pangilinan J."/>
            <person name="Yan J."/>
            <person name="Xiong Y."/>
            <person name="Grigoriev I.V."/>
            <person name="Hibbett D.S."/>
            <person name="Nagy L.G."/>
        </authorList>
    </citation>
    <scope>NUCLEOTIDE SEQUENCE [LARGE SCALE GENOMIC DNA]</scope>
    <source>
        <strain evidence="9 10">SZMC22713</strain>
    </source>
</reference>
<dbReference type="VEuPathDB" id="FungiDB:BD410DRAFT_715319"/>
<proteinExistence type="inferred from homology"/>
<feature type="region of interest" description="Disordered" evidence="6">
    <location>
        <begin position="1"/>
        <end position="35"/>
    </location>
</feature>
<comment type="similarity">
    <text evidence="1">Belongs to the DNA2/NAM7 helicase family.</text>
</comment>
<dbReference type="AlphaFoldDB" id="A0A4Y7QI72"/>
<evidence type="ECO:0000313" key="9">
    <source>
        <dbReference type="EMBL" id="TDL26812.1"/>
    </source>
</evidence>
<accession>A0A4Y7QI72</accession>
<dbReference type="InterPro" id="IPR045055">
    <property type="entry name" value="DNA2/NAM7-like"/>
</dbReference>
<dbReference type="EMBL" id="ML170160">
    <property type="protein sequence ID" value="TDL26812.1"/>
    <property type="molecule type" value="Genomic_DNA"/>
</dbReference>
<feature type="domain" description="DNA2/NAM7 helicase helicase" evidence="7">
    <location>
        <begin position="294"/>
        <end position="472"/>
    </location>
</feature>
<dbReference type="InterPro" id="IPR027417">
    <property type="entry name" value="P-loop_NTPase"/>
</dbReference>
<dbReference type="Proteomes" id="UP000294933">
    <property type="component" value="Unassembled WGS sequence"/>
</dbReference>
<keyword evidence="5" id="KW-0067">ATP-binding</keyword>
<keyword evidence="3 9" id="KW-0378">Hydrolase</keyword>
<feature type="non-terminal residue" evidence="9">
    <location>
        <position position="1"/>
    </location>
</feature>
<gene>
    <name evidence="9" type="ORF">BD410DRAFT_715319</name>
</gene>
<dbReference type="SUPFAM" id="SSF52540">
    <property type="entry name" value="P-loop containing nucleoside triphosphate hydrolases"/>
    <property type="match status" value="1"/>
</dbReference>
<dbReference type="Gene3D" id="3.40.50.300">
    <property type="entry name" value="P-loop containing nucleotide triphosphate hydrolases"/>
    <property type="match status" value="2"/>
</dbReference>
<evidence type="ECO:0000256" key="2">
    <source>
        <dbReference type="ARBA" id="ARBA00022741"/>
    </source>
</evidence>
<feature type="domain" description="DNA2/NAM7 helicase-like C-terminal" evidence="8">
    <location>
        <begin position="500"/>
        <end position="717"/>
    </location>
</feature>
<keyword evidence="2" id="KW-0547">Nucleotide-binding</keyword>
<evidence type="ECO:0000256" key="1">
    <source>
        <dbReference type="ARBA" id="ARBA00007913"/>
    </source>
</evidence>
<dbReference type="PANTHER" id="PTHR10887:SF495">
    <property type="entry name" value="HELICASE SENATAXIN ISOFORM X1-RELATED"/>
    <property type="match status" value="1"/>
</dbReference>
<dbReference type="CDD" id="cd18808">
    <property type="entry name" value="SF1_C_Upf1"/>
    <property type="match status" value="1"/>
</dbReference>
<dbReference type="InterPro" id="IPR041677">
    <property type="entry name" value="DNA2/NAM7_AAA_11"/>
</dbReference>
<dbReference type="InterPro" id="IPR047187">
    <property type="entry name" value="SF1_C_Upf1"/>
</dbReference>
<dbReference type="OrthoDB" id="6513042at2759"/>
<evidence type="ECO:0000259" key="8">
    <source>
        <dbReference type="Pfam" id="PF13087"/>
    </source>
</evidence>
<keyword evidence="10" id="KW-1185">Reference proteome</keyword>
<sequence length="782" mass="88223">RFDWRSRATSRPRPQEMVGDFEKTRRSIRRSKPESVGLHSGESYFAELQQYKHRFLPLIEAEQATEAEVIKRRLNEMSLLKLQEEGYCLTGLSSFWLKETRFGRPVAAFTLGPGLALPNHLFQNGTQILLSRVDPRVDAPKEGSVVSHNSTHLNICFEEDFDVSEGLWRMDLGFSNIAYERMRKAIDLLNLDPTIHEQDPRNSAFHEVIFQGTTLRDVLLRTFSPSASASHEHTYLQDPADTSYVSHETLDHPSLLSGDQGGAFKDDMRIQSWATRYKHHNPVKVPGDPELNALNPTQIRAAALMIGERISLIQGPPGTGKTRTIIETVKLLKRHFEIAHPILVCTYTNVAVDNLVEGFATADLRPLRIGSDGKIRASLESHSLEKKFDLHPSKPEYDRITNTLHEIGDGGRDIQMRMTETKGDRSFPTPALEDQMMAKHLNQLITRQAVLKSRLFVLQQNMTRDIVMSADVCRHLALIGDHKQLPPVITSPEAQAGGLSISLFERLAEERVVPSIMLDTQYRMHPGISRFPSTEFYRNSLKDGTVDTTGHILSNLMPPISSHLEMDPTTGNRPSVIFLDHQGPEGMKNRSRVNWTEGYIIASVVEDLLLNNQELRGEHIGIIAPYVSQISLLSRLLTKDPKFREQYINTLGFDRAMEMANIEVKTVDGFEGREKDIIIFSTVRNNPAGHIGFLADRRRLNVGLTRAKRALFVVGNMSTLKAGKFGHRKADDSAGQLLRVDKGAEAWRRYVKYLSDENLVLQISTGARRTSQATSPDQLVYY</sequence>
<keyword evidence="4" id="KW-0347">Helicase</keyword>
<dbReference type="Pfam" id="PF13086">
    <property type="entry name" value="AAA_11"/>
    <property type="match status" value="1"/>
</dbReference>
<protein>
    <submittedName>
        <fullName evidence="9">P-loop containing nucleoside triphosphate hydrolase protein</fullName>
    </submittedName>
</protein>
<dbReference type="GO" id="GO:0005524">
    <property type="term" value="F:ATP binding"/>
    <property type="evidence" value="ECO:0007669"/>
    <property type="project" value="UniProtKB-KW"/>
</dbReference>
<dbReference type="InterPro" id="IPR041679">
    <property type="entry name" value="DNA2/NAM7-like_C"/>
</dbReference>
<dbReference type="PANTHER" id="PTHR10887">
    <property type="entry name" value="DNA2/NAM7 HELICASE FAMILY"/>
    <property type="match status" value="1"/>
</dbReference>
<dbReference type="GO" id="GO:0004386">
    <property type="term" value="F:helicase activity"/>
    <property type="evidence" value="ECO:0007669"/>
    <property type="project" value="UniProtKB-KW"/>
</dbReference>
<dbReference type="FunFam" id="3.40.50.300:FF:000326">
    <property type="entry name" value="P-loop containing nucleoside triphosphate hydrolase"/>
    <property type="match status" value="1"/>
</dbReference>
<evidence type="ECO:0000259" key="7">
    <source>
        <dbReference type="Pfam" id="PF13086"/>
    </source>
</evidence>
<dbReference type="GO" id="GO:0005694">
    <property type="term" value="C:chromosome"/>
    <property type="evidence" value="ECO:0007669"/>
    <property type="project" value="UniProtKB-ARBA"/>
</dbReference>
<evidence type="ECO:0000256" key="6">
    <source>
        <dbReference type="SAM" id="MobiDB-lite"/>
    </source>
</evidence>